<evidence type="ECO:0000256" key="1">
    <source>
        <dbReference type="SAM" id="SignalP"/>
    </source>
</evidence>
<evidence type="ECO:0008006" key="4">
    <source>
        <dbReference type="Google" id="ProtNLM"/>
    </source>
</evidence>
<dbReference type="AlphaFoldDB" id="A0A3D2SJL2"/>
<accession>A0A3D2SJL2</accession>
<comment type="caution">
    <text evidence="2">The sequence shown here is derived from an EMBL/GenBank/DDBJ whole genome shotgun (WGS) entry which is preliminary data.</text>
</comment>
<feature type="signal peptide" evidence="1">
    <location>
        <begin position="1"/>
        <end position="19"/>
    </location>
</feature>
<reference evidence="2 3" key="1">
    <citation type="journal article" date="2018" name="Nat. Biotechnol.">
        <title>A standardized bacterial taxonomy based on genome phylogeny substantially revises the tree of life.</title>
        <authorList>
            <person name="Parks D.H."/>
            <person name="Chuvochina M."/>
            <person name="Waite D.W."/>
            <person name="Rinke C."/>
            <person name="Skarshewski A."/>
            <person name="Chaumeil P.A."/>
            <person name="Hugenholtz P."/>
        </authorList>
    </citation>
    <scope>NUCLEOTIDE SEQUENCE [LARGE SCALE GENOMIC DNA]</scope>
    <source>
        <strain evidence="2">UBA9669</strain>
    </source>
</reference>
<dbReference type="SUPFAM" id="SSF82185">
    <property type="entry name" value="Histone H3 K4-specific methyltransferase SET7/9 N-terminal domain"/>
    <property type="match status" value="1"/>
</dbReference>
<feature type="chain" id="PRO_5017767688" description="Membrane-binding protein" evidence="1">
    <location>
        <begin position="20"/>
        <end position="232"/>
    </location>
</feature>
<proteinExistence type="predicted"/>
<keyword evidence="1" id="KW-0732">Signal</keyword>
<dbReference type="Proteomes" id="UP000263596">
    <property type="component" value="Unassembled WGS sequence"/>
</dbReference>
<protein>
    <recommendedName>
        <fullName evidence="4">Membrane-binding protein</fullName>
    </recommendedName>
</protein>
<sequence>MKKCAVFTLMMTSFLIGCSSDGLLGVAYWMGSLGDPKDDFKFRCQIKLIKKDDHDNLFIQYHHENNQKNSSAFWVKSLDPTSGQHYAECLRFDVETNFDFFEDIVKNNDIQVWDYDGHKVAEGHYIGNKKQGTWKSWYRSGQLRSNHHYQNDQLLGLQQSWYQTGQQEIQAIYGEGDYQETYWYENEDTRRETQQKIVNGIEHKTITEFDASNKITSIMQYEGKEIVRWDTF</sequence>
<dbReference type="PROSITE" id="PS51257">
    <property type="entry name" value="PROKAR_LIPOPROTEIN"/>
    <property type="match status" value="1"/>
</dbReference>
<name>A0A3D2SJL2_9GAMM</name>
<organism evidence="2 3">
    <name type="scientific">Acinetobacter ursingii</name>
    <dbReference type="NCBI Taxonomy" id="108980"/>
    <lineage>
        <taxon>Bacteria</taxon>
        <taxon>Pseudomonadati</taxon>
        <taxon>Pseudomonadota</taxon>
        <taxon>Gammaproteobacteria</taxon>
        <taxon>Moraxellales</taxon>
        <taxon>Moraxellaceae</taxon>
        <taxon>Acinetobacter</taxon>
    </lineage>
</organism>
<evidence type="ECO:0000313" key="3">
    <source>
        <dbReference type="Proteomes" id="UP000263596"/>
    </source>
</evidence>
<dbReference type="EMBL" id="DPVE01000098">
    <property type="protein sequence ID" value="HCK29629.1"/>
    <property type="molecule type" value="Genomic_DNA"/>
</dbReference>
<evidence type="ECO:0000313" key="2">
    <source>
        <dbReference type="EMBL" id="HCK29629.1"/>
    </source>
</evidence>
<dbReference type="Gene3D" id="3.90.930.1">
    <property type="match status" value="1"/>
</dbReference>
<dbReference type="RefSeq" id="WP_049175202.1">
    <property type="nucleotide sequence ID" value="NZ_BKFK01000009.1"/>
</dbReference>
<gene>
    <name evidence="2" type="ORF">DHW29_05170</name>
</gene>